<dbReference type="GO" id="GO:0016491">
    <property type="term" value="F:oxidoreductase activity"/>
    <property type="evidence" value="ECO:0007669"/>
    <property type="project" value="UniProtKB-KW"/>
</dbReference>
<dbReference type="PANTHER" id="PTHR12879:SF8">
    <property type="entry name" value="SPHINGOLIPID DELTA(4)-DESATURASE DES1"/>
    <property type="match status" value="1"/>
</dbReference>
<feature type="transmembrane region" description="Helical" evidence="1">
    <location>
        <begin position="167"/>
        <end position="192"/>
    </location>
</feature>
<keyword evidence="4" id="KW-1185">Reference proteome</keyword>
<organism evidence="3 4">
    <name type="scientific">Hyphobacterium vulgare</name>
    <dbReference type="NCBI Taxonomy" id="1736751"/>
    <lineage>
        <taxon>Bacteria</taxon>
        <taxon>Pseudomonadati</taxon>
        <taxon>Pseudomonadota</taxon>
        <taxon>Alphaproteobacteria</taxon>
        <taxon>Maricaulales</taxon>
        <taxon>Maricaulaceae</taxon>
        <taxon>Hyphobacterium</taxon>
    </lineage>
</organism>
<dbReference type="CDD" id="cd03510">
    <property type="entry name" value="Rhizobitoxine-FADS-like"/>
    <property type="match status" value="1"/>
</dbReference>
<evidence type="ECO:0000313" key="4">
    <source>
        <dbReference type="Proteomes" id="UP001595379"/>
    </source>
</evidence>
<proteinExistence type="predicted"/>
<keyword evidence="1" id="KW-0472">Membrane</keyword>
<gene>
    <name evidence="3" type="ORF">ACFOOR_02030</name>
</gene>
<dbReference type="Pfam" id="PF00487">
    <property type="entry name" value="FA_desaturase"/>
    <property type="match status" value="1"/>
</dbReference>
<keyword evidence="3" id="KW-0560">Oxidoreductase</keyword>
<dbReference type="EC" id="1.14.19.-" evidence="3"/>
<dbReference type="PANTHER" id="PTHR12879">
    <property type="entry name" value="SPHINGOLIPID DELTA 4 DESATURASE/C-4 HYDROXYLASE PROTEIN DES2"/>
    <property type="match status" value="1"/>
</dbReference>
<dbReference type="RefSeq" id="WP_343163419.1">
    <property type="nucleotide sequence ID" value="NZ_JBHRSV010000001.1"/>
</dbReference>
<evidence type="ECO:0000313" key="3">
    <source>
        <dbReference type="EMBL" id="MFC2924878.1"/>
    </source>
</evidence>
<evidence type="ECO:0000259" key="2">
    <source>
        <dbReference type="Pfam" id="PF00487"/>
    </source>
</evidence>
<evidence type="ECO:0000256" key="1">
    <source>
        <dbReference type="SAM" id="Phobius"/>
    </source>
</evidence>
<dbReference type="Proteomes" id="UP001595379">
    <property type="component" value="Unassembled WGS sequence"/>
</dbReference>
<comment type="caution">
    <text evidence="3">The sequence shown here is derived from an EMBL/GenBank/DDBJ whole genome shotgun (WGS) entry which is preliminary data.</text>
</comment>
<sequence>MTMKLSDALSREELRALSQAENWRGALMLAGDYALIAAAFALAIWNPWFSPISVFILAGRQLALAIVMHDCAHHSLFRTRWMNDFAGNWLGGAAVGVPLRDYRPYHLDHHRYAGTDKDPDQGLVRDYPVTKDSLRRKFIRDFTGQTGVKEMIFLWTKSDWERRIPPIVFQLVLLGALVAAQAPWALALWWAARLFVYPAIIRLRNIGEHGVAMDRYDPEPRRNTHTTRAGWLERLLVAPNHVHYHLEHHMFAAVPPYHLPRLHRLLSERGYYEGYDCISPGYAAVIRKAVRQPEMAA</sequence>
<dbReference type="InterPro" id="IPR005804">
    <property type="entry name" value="FA_desaturase_dom"/>
</dbReference>
<reference evidence="4" key="1">
    <citation type="journal article" date="2019" name="Int. J. Syst. Evol. Microbiol.">
        <title>The Global Catalogue of Microorganisms (GCM) 10K type strain sequencing project: providing services to taxonomists for standard genome sequencing and annotation.</title>
        <authorList>
            <consortium name="The Broad Institute Genomics Platform"/>
            <consortium name="The Broad Institute Genome Sequencing Center for Infectious Disease"/>
            <person name="Wu L."/>
            <person name="Ma J."/>
        </authorList>
    </citation>
    <scope>NUCLEOTIDE SEQUENCE [LARGE SCALE GENOMIC DNA]</scope>
    <source>
        <strain evidence="4">KCTC 52487</strain>
    </source>
</reference>
<protein>
    <submittedName>
        <fullName evidence="3">Fatty acid desaturase family protein</fullName>
        <ecNumber evidence="3">1.14.19.-</ecNumber>
    </submittedName>
</protein>
<name>A0ABV6ZTY8_9PROT</name>
<accession>A0ABV6ZTY8</accession>
<dbReference type="EMBL" id="JBHRSV010000001">
    <property type="protein sequence ID" value="MFC2924878.1"/>
    <property type="molecule type" value="Genomic_DNA"/>
</dbReference>
<keyword evidence="1" id="KW-1133">Transmembrane helix</keyword>
<feature type="domain" description="Fatty acid desaturase" evidence="2">
    <location>
        <begin position="48"/>
        <end position="272"/>
    </location>
</feature>
<keyword evidence="1" id="KW-0812">Transmembrane</keyword>